<dbReference type="AlphaFoldDB" id="C7Q9G2"/>
<dbReference type="EMBL" id="CP001700">
    <property type="protein sequence ID" value="ACU74308.1"/>
    <property type="molecule type" value="Genomic_DNA"/>
</dbReference>
<evidence type="ECO:0000256" key="2">
    <source>
        <dbReference type="ARBA" id="ARBA00022448"/>
    </source>
</evidence>
<feature type="transmembrane region" description="Helical" evidence="6">
    <location>
        <begin position="309"/>
        <end position="331"/>
    </location>
</feature>
<feature type="transmembrane region" description="Helical" evidence="6">
    <location>
        <begin position="105"/>
        <end position="123"/>
    </location>
</feature>
<comment type="subcellular location">
    <subcellularLocation>
        <location evidence="1 6">Membrane</location>
        <topology evidence="1 6">Multi-pass membrane protein</topology>
    </subcellularLocation>
</comment>
<feature type="region of interest" description="Disordered" evidence="7">
    <location>
        <begin position="363"/>
        <end position="386"/>
    </location>
</feature>
<dbReference type="Pfam" id="PF01384">
    <property type="entry name" value="PHO4"/>
    <property type="match status" value="1"/>
</dbReference>
<keyword evidence="3 6" id="KW-0812">Transmembrane</keyword>
<dbReference type="GO" id="GO:0005315">
    <property type="term" value="F:phosphate transmembrane transporter activity"/>
    <property type="evidence" value="ECO:0007669"/>
    <property type="project" value="InterPro"/>
</dbReference>
<feature type="compositionally biased region" description="Low complexity" evidence="7">
    <location>
        <begin position="370"/>
        <end position="386"/>
    </location>
</feature>
<protein>
    <recommendedName>
        <fullName evidence="6">Phosphate transporter</fullName>
    </recommendedName>
</protein>
<evidence type="ECO:0000313" key="8">
    <source>
        <dbReference type="EMBL" id="ACU74308.1"/>
    </source>
</evidence>
<keyword evidence="9" id="KW-1185">Reference proteome</keyword>
<dbReference type="eggNOG" id="COG0306">
    <property type="taxonomic scope" value="Bacteria"/>
</dbReference>
<dbReference type="InterPro" id="IPR001204">
    <property type="entry name" value="Phos_transporter"/>
</dbReference>
<comment type="similarity">
    <text evidence="6">Belongs to the inorganic phosphate transporter (PiT) (TC 2.A.20) family.</text>
</comment>
<dbReference type="STRING" id="479433.Caci_5449"/>
<dbReference type="GO" id="GO:0016020">
    <property type="term" value="C:membrane"/>
    <property type="evidence" value="ECO:0007669"/>
    <property type="project" value="UniProtKB-SubCell"/>
</dbReference>
<accession>C7Q9G2</accession>
<evidence type="ECO:0000256" key="6">
    <source>
        <dbReference type="RuleBase" id="RU363058"/>
    </source>
</evidence>
<organism evidence="8 9">
    <name type="scientific">Catenulispora acidiphila (strain DSM 44928 / JCM 14897 / NBRC 102108 / NRRL B-24433 / ID139908)</name>
    <dbReference type="NCBI Taxonomy" id="479433"/>
    <lineage>
        <taxon>Bacteria</taxon>
        <taxon>Bacillati</taxon>
        <taxon>Actinomycetota</taxon>
        <taxon>Actinomycetes</taxon>
        <taxon>Catenulisporales</taxon>
        <taxon>Catenulisporaceae</taxon>
        <taxon>Catenulispora</taxon>
    </lineage>
</organism>
<evidence type="ECO:0000256" key="3">
    <source>
        <dbReference type="ARBA" id="ARBA00022692"/>
    </source>
</evidence>
<keyword evidence="5 6" id="KW-0472">Membrane</keyword>
<evidence type="ECO:0000256" key="7">
    <source>
        <dbReference type="SAM" id="MobiDB-lite"/>
    </source>
</evidence>
<dbReference type="InParanoid" id="C7Q9G2"/>
<keyword evidence="4 6" id="KW-1133">Transmembrane helix</keyword>
<dbReference type="Proteomes" id="UP000000851">
    <property type="component" value="Chromosome"/>
</dbReference>
<sequence length="386" mass="38471" precursor="true">MNGNSVLLALVVATALGFDFTNGFHDTGNAMATSIATGALPPRVAVAVSSVLNLVGAFLSFSVAATIASGLVQAHLVTLTVVFAGLAGGILWNLATWYLGIPSSSSHALIGGVVGATLAAAGGHAVQWHGLVSKVVLPAVLSPVIAAFVAAVGTFLVYRLDRGMDAGVRNRGFRVGQIGSASMVSLAHGTNDAQKTMGIITLALIANGSLGEHAKAPAWVIISCALAISLGTYFGGWRVIRTLGKGLVEIEAPQGMAAESASAAVILLSSNFGYSLSTTHVATGSILGSGVGKRGAEVRWAVAGRMATAWVFTLPAAGIVGALAYASAHAIGGTPGASTIFVVLAGCAAAFFLAARRNAVTPSNVNSEWSGSVAPAASPAVAGASL</sequence>
<evidence type="ECO:0000313" key="9">
    <source>
        <dbReference type="Proteomes" id="UP000000851"/>
    </source>
</evidence>
<dbReference type="PANTHER" id="PTHR11101">
    <property type="entry name" value="PHOSPHATE TRANSPORTER"/>
    <property type="match status" value="1"/>
</dbReference>
<dbReference type="HOGENOM" id="CLU_015355_1_0_11"/>
<keyword evidence="2 6" id="KW-0813">Transport</keyword>
<dbReference type="GO" id="GO:0035435">
    <property type="term" value="P:phosphate ion transmembrane transport"/>
    <property type="evidence" value="ECO:0007669"/>
    <property type="project" value="TreeGrafter"/>
</dbReference>
<dbReference type="PANTHER" id="PTHR11101:SF54">
    <property type="entry name" value="LOW-AFFINITY INORGANIC PHOSPHATE TRANSPORTER-RELATED"/>
    <property type="match status" value="1"/>
</dbReference>
<feature type="transmembrane region" description="Helical" evidence="6">
    <location>
        <begin position="76"/>
        <end position="99"/>
    </location>
</feature>
<feature type="transmembrane region" description="Helical" evidence="6">
    <location>
        <begin position="44"/>
        <end position="64"/>
    </location>
</feature>
<dbReference type="FunCoup" id="C7Q9G2">
    <property type="interactions" value="14"/>
</dbReference>
<name>C7Q9G2_CATAD</name>
<keyword evidence="6" id="KW-0592">Phosphate transport</keyword>
<dbReference type="KEGG" id="cai:Caci_5449"/>
<dbReference type="RefSeq" id="WP_015794037.1">
    <property type="nucleotide sequence ID" value="NC_013131.1"/>
</dbReference>
<feature type="transmembrane region" description="Helical" evidence="6">
    <location>
        <begin position="216"/>
        <end position="235"/>
    </location>
</feature>
<evidence type="ECO:0000256" key="4">
    <source>
        <dbReference type="ARBA" id="ARBA00022989"/>
    </source>
</evidence>
<feature type="transmembrane region" description="Helical" evidence="6">
    <location>
        <begin position="337"/>
        <end position="355"/>
    </location>
</feature>
<dbReference type="OrthoDB" id="9779554at2"/>
<proteinExistence type="inferred from homology"/>
<evidence type="ECO:0000256" key="5">
    <source>
        <dbReference type="ARBA" id="ARBA00023136"/>
    </source>
</evidence>
<reference evidence="8 9" key="1">
    <citation type="journal article" date="2009" name="Stand. Genomic Sci.">
        <title>Complete genome sequence of Catenulispora acidiphila type strain (ID 139908).</title>
        <authorList>
            <person name="Copeland A."/>
            <person name="Lapidus A."/>
            <person name="Glavina Del Rio T."/>
            <person name="Nolan M."/>
            <person name="Lucas S."/>
            <person name="Chen F."/>
            <person name="Tice H."/>
            <person name="Cheng J.F."/>
            <person name="Bruce D."/>
            <person name="Goodwin L."/>
            <person name="Pitluck S."/>
            <person name="Mikhailova N."/>
            <person name="Pati A."/>
            <person name="Ivanova N."/>
            <person name="Mavromatis K."/>
            <person name="Chen A."/>
            <person name="Palaniappan K."/>
            <person name="Chain P."/>
            <person name="Land M."/>
            <person name="Hauser L."/>
            <person name="Chang Y.J."/>
            <person name="Jeffries C.D."/>
            <person name="Chertkov O."/>
            <person name="Brettin T."/>
            <person name="Detter J.C."/>
            <person name="Han C."/>
            <person name="Ali Z."/>
            <person name="Tindall B.J."/>
            <person name="Goker M."/>
            <person name="Bristow J."/>
            <person name="Eisen J.A."/>
            <person name="Markowitz V."/>
            <person name="Hugenholtz P."/>
            <person name="Kyrpides N.C."/>
            <person name="Klenk H.P."/>
        </authorList>
    </citation>
    <scope>NUCLEOTIDE SEQUENCE [LARGE SCALE GENOMIC DNA]</scope>
    <source>
        <strain evidence="9">DSM 44928 / JCM 14897 / NBRC 102108 / NRRL B-24433 / ID139908</strain>
    </source>
</reference>
<feature type="transmembrane region" description="Helical" evidence="6">
    <location>
        <begin position="135"/>
        <end position="158"/>
    </location>
</feature>
<evidence type="ECO:0000256" key="1">
    <source>
        <dbReference type="ARBA" id="ARBA00004141"/>
    </source>
</evidence>
<gene>
    <name evidence="8" type="ordered locus">Caci_5449</name>
</gene>